<gene>
    <name evidence="1" type="ORF">GZ77_13705</name>
</gene>
<comment type="caution">
    <text evidence="1">The sequence shown here is derived from an EMBL/GenBank/DDBJ whole genome shotgun (WGS) entry which is preliminary data.</text>
</comment>
<name>A0A081N4Q8_9GAMM</name>
<dbReference type="Proteomes" id="UP000028006">
    <property type="component" value="Unassembled WGS sequence"/>
</dbReference>
<keyword evidence="2" id="KW-1185">Reference proteome</keyword>
<dbReference type="eggNOG" id="COG5433">
    <property type="taxonomic scope" value="Bacteria"/>
</dbReference>
<reference evidence="1 2" key="1">
    <citation type="submission" date="2014-06" db="EMBL/GenBank/DDBJ databases">
        <title>Whole Genome Sequences of Three Symbiotic Endozoicomonas Bacteria.</title>
        <authorList>
            <person name="Neave M.J."/>
            <person name="Apprill A."/>
            <person name="Voolstra C.R."/>
        </authorList>
    </citation>
    <scope>NUCLEOTIDE SEQUENCE [LARGE SCALE GENOMIC DNA]</scope>
    <source>
        <strain evidence="1 2">LMG 24815</strain>
    </source>
</reference>
<evidence type="ECO:0000313" key="1">
    <source>
        <dbReference type="EMBL" id="KEQ13431.1"/>
    </source>
</evidence>
<protein>
    <submittedName>
        <fullName evidence="1">Uncharacterized protein</fullName>
    </submittedName>
</protein>
<dbReference type="AlphaFoldDB" id="A0A081N4Q8"/>
<sequence>MPKASKHLKASNLIGQVCECFDEIPYHRSNHCKNGIPFPNFAKSAFAMLHQKYDSLLSFDTDLADPILAHNLETLYHVQDQKVPSDTRMR</sequence>
<proteinExistence type="predicted"/>
<organism evidence="1 2">
    <name type="scientific">Endozoicomonas montiporae</name>
    <dbReference type="NCBI Taxonomy" id="1027273"/>
    <lineage>
        <taxon>Bacteria</taxon>
        <taxon>Pseudomonadati</taxon>
        <taxon>Pseudomonadota</taxon>
        <taxon>Gammaproteobacteria</taxon>
        <taxon>Oceanospirillales</taxon>
        <taxon>Endozoicomonadaceae</taxon>
        <taxon>Endozoicomonas</taxon>
    </lineage>
</organism>
<accession>A0A081N4Q8</accession>
<dbReference type="RefSeq" id="WP_034876245.1">
    <property type="nucleotide sequence ID" value="NZ_JOKG01000003.1"/>
</dbReference>
<evidence type="ECO:0000313" key="2">
    <source>
        <dbReference type="Proteomes" id="UP000028006"/>
    </source>
</evidence>
<dbReference type="EMBL" id="JOKG01000003">
    <property type="protein sequence ID" value="KEQ13431.1"/>
    <property type="molecule type" value="Genomic_DNA"/>
</dbReference>